<sequence length="67" mass="7585">MMKTDPDMAPLSAVNQSLALLNDAEKRLTQEVDEWIAGILQPSKAMGRCKPRPDEQSRMGKKYDECF</sequence>
<evidence type="ECO:0000313" key="2">
    <source>
        <dbReference type="Proteomes" id="UP000887574"/>
    </source>
</evidence>
<dbReference type="AlphaFoldDB" id="A0A915DEV2"/>
<protein>
    <submittedName>
        <fullName evidence="3">Uncharacterized protein</fullName>
    </submittedName>
</protein>
<reference evidence="3" key="1">
    <citation type="submission" date="2022-11" db="UniProtKB">
        <authorList>
            <consortium name="WormBaseParasite"/>
        </authorList>
    </citation>
    <scope>IDENTIFICATION</scope>
</reference>
<feature type="compositionally biased region" description="Basic and acidic residues" evidence="1">
    <location>
        <begin position="51"/>
        <end position="67"/>
    </location>
</feature>
<evidence type="ECO:0000313" key="3">
    <source>
        <dbReference type="WBParaSite" id="jg18507"/>
    </source>
</evidence>
<dbReference type="Proteomes" id="UP000887574">
    <property type="component" value="Unplaced"/>
</dbReference>
<organism evidence="2 3">
    <name type="scientific">Ditylenchus dipsaci</name>
    <dbReference type="NCBI Taxonomy" id="166011"/>
    <lineage>
        <taxon>Eukaryota</taxon>
        <taxon>Metazoa</taxon>
        <taxon>Ecdysozoa</taxon>
        <taxon>Nematoda</taxon>
        <taxon>Chromadorea</taxon>
        <taxon>Rhabditida</taxon>
        <taxon>Tylenchina</taxon>
        <taxon>Tylenchomorpha</taxon>
        <taxon>Sphaerularioidea</taxon>
        <taxon>Anguinidae</taxon>
        <taxon>Anguininae</taxon>
        <taxon>Ditylenchus</taxon>
    </lineage>
</organism>
<proteinExistence type="predicted"/>
<accession>A0A915DEV2</accession>
<feature type="region of interest" description="Disordered" evidence="1">
    <location>
        <begin position="45"/>
        <end position="67"/>
    </location>
</feature>
<dbReference type="WBParaSite" id="jg18507">
    <property type="protein sequence ID" value="jg18507"/>
    <property type="gene ID" value="jg18507"/>
</dbReference>
<name>A0A915DEV2_9BILA</name>
<evidence type="ECO:0000256" key="1">
    <source>
        <dbReference type="SAM" id="MobiDB-lite"/>
    </source>
</evidence>
<keyword evidence="2" id="KW-1185">Reference proteome</keyword>